<protein>
    <recommendedName>
        <fullName evidence="5">Secreted protein</fullName>
    </recommendedName>
</protein>
<comment type="caution">
    <text evidence="3">The sequence shown here is derived from an EMBL/GenBank/DDBJ whole genome shotgun (WGS) entry which is preliminary data.</text>
</comment>
<evidence type="ECO:0008006" key="5">
    <source>
        <dbReference type="Google" id="ProtNLM"/>
    </source>
</evidence>
<reference evidence="3" key="1">
    <citation type="submission" date="2022-08" db="EMBL/GenBank/DDBJ databases">
        <authorList>
            <person name="Somphong A."/>
            <person name="Phongsopitanun W."/>
        </authorList>
    </citation>
    <scope>NUCLEOTIDE SEQUENCE</scope>
    <source>
        <strain evidence="3">LP05-1</strain>
    </source>
</reference>
<dbReference type="PROSITE" id="PS51257">
    <property type="entry name" value="PROKAR_LIPOPROTEIN"/>
    <property type="match status" value="1"/>
</dbReference>
<feature type="region of interest" description="Disordered" evidence="1">
    <location>
        <begin position="52"/>
        <end position="77"/>
    </location>
</feature>
<feature type="signal peptide" evidence="2">
    <location>
        <begin position="1"/>
        <end position="30"/>
    </location>
</feature>
<keyword evidence="4" id="KW-1185">Reference proteome</keyword>
<evidence type="ECO:0000256" key="2">
    <source>
        <dbReference type="SAM" id="SignalP"/>
    </source>
</evidence>
<evidence type="ECO:0000313" key="3">
    <source>
        <dbReference type="EMBL" id="MCS0639457.1"/>
    </source>
</evidence>
<dbReference type="EMBL" id="JANUGQ010000036">
    <property type="protein sequence ID" value="MCS0639457.1"/>
    <property type="molecule type" value="Genomic_DNA"/>
</dbReference>
<keyword evidence="2" id="KW-0732">Signal</keyword>
<evidence type="ECO:0000256" key="1">
    <source>
        <dbReference type="SAM" id="MobiDB-lite"/>
    </source>
</evidence>
<sequence length="165" mass="17379">MRDKRFVLGILTVLACVLAAVFGIGGTAQAAPAADHRSEAGVVVTLPPAPAGAQLRSDRAAGAPGTSPAVHREHRPGGTTYTCPSGNLCANVWDPTTGDWVTFYFYTCKRYGLSNWSGTGNYRNAQTGSVTSYFYGQGGNVLWTSTPGPADHGADWGPVWSIRNC</sequence>
<accession>A0ABT2CPU3</accession>
<proteinExistence type="predicted"/>
<dbReference type="RefSeq" id="WP_258790779.1">
    <property type="nucleotide sequence ID" value="NZ_JANUGQ010000036.1"/>
</dbReference>
<dbReference type="Proteomes" id="UP001431313">
    <property type="component" value="Unassembled WGS sequence"/>
</dbReference>
<feature type="chain" id="PRO_5046388732" description="Secreted protein" evidence="2">
    <location>
        <begin position="31"/>
        <end position="165"/>
    </location>
</feature>
<name>A0ABT2CPU3_9ACTN</name>
<organism evidence="3 4">
    <name type="scientific">Streptomyces pyxinae</name>
    <dbReference type="NCBI Taxonomy" id="2970734"/>
    <lineage>
        <taxon>Bacteria</taxon>
        <taxon>Bacillati</taxon>
        <taxon>Actinomycetota</taxon>
        <taxon>Actinomycetes</taxon>
        <taxon>Kitasatosporales</taxon>
        <taxon>Streptomycetaceae</taxon>
        <taxon>Streptomyces</taxon>
    </lineage>
</organism>
<evidence type="ECO:0000313" key="4">
    <source>
        <dbReference type="Proteomes" id="UP001431313"/>
    </source>
</evidence>
<gene>
    <name evidence="3" type="ORF">NX801_28255</name>
</gene>